<dbReference type="PROSITE" id="PS51257">
    <property type="entry name" value="PROKAR_LIPOPROTEIN"/>
    <property type="match status" value="1"/>
</dbReference>
<dbReference type="Proteomes" id="UP001231915">
    <property type="component" value="Unassembled WGS sequence"/>
</dbReference>
<gene>
    <name evidence="2" type="ORF">QNM18_13505</name>
</gene>
<evidence type="ECO:0000313" key="3">
    <source>
        <dbReference type="Proteomes" id="UP001231915"/>
    </source>
</evidence>
<keyword evidence="1" id="KW-0732">Signal</keyword>
<protein>
    <submittedName>
        <fullName evidence="2">Lipoprotein</fullName>
    </submittedName>
</protein>
<comment type="caution">
    <text evidence="2">The sequence shown here is derived from an EMBL/GenBank/DDBJ whole genome shotgun (WGS) entry which is preliminary data.</text>
</comment>
<reference evidence="2 3" key="1">
    <citation type="submission" date="2023-05" db="EMBL/GenBank/DDBJ databases">
        <title>Pseudoalteromonas ardens sp. nov., Pseudoalteromonas obscura sp. nov., and Pseudoalteromonas umbrosa sp. nov., isolated from the coral Montipora capitata.</title>
        <authorList>
            <person name="Thomas E.M."/>
            <person name="Smith E.M."/>
            <person name="Papke E."/>
            <person name="Shlafstein M.D."/>
            <person name="Oline D.K."/>
            <person name="Videau P."/>
            <person name="Saw J.H."/>
            <person name="Strangman W.K."/>
            <person name="Ushijima B."/>
        </authorList>
    </citation>
    <scope>NUCLEOTIDE SEQUENCE [LARGE SCALE GENOMIC DNA]</scope>
    <source>
        <strain evidence="2 3">P94</strain>
    </source>
</reference>
<dbReference type="RefSeq" id="WP_284137528.1">
    <property type="nucleotide sequence ID" value="NZ_JASJUT010000005.1"/>
</dbReference>
<feature type="chain" id="PRO_5047138240" evidence="1">
    <location>
        <begin position="19"/>
        <end position="205"/>
    </location>
</feature>
<feature type="signal peptide" evidence="1">
    <location>
        <begin position="1"/>
        <end position="18"/>
    </location>
</feature>
<keyword evidence="2" id="KW-0449">Lipoprotein</keyword>
<evidence type="ECO:0000313" key="2">
    <source>
        <dbReference type="EMBL" id="MDK2596071.1"/>
    </source>
</evidence>
<organism evidence="2 3">
    <name type="scientific">Pseudoalteromonas obscura</name>
    <dbReference type="NCBI Taxonomy" id="3048491"/>
    <lineage>
        <taxon>Bacteria</taxon>
        <taxon>Pseudomonadati</taxon>
        <taxon>Pseudomonadota</taxon>
        <taxon>Gammaproteobacteria</taxon>
        <taxon>Alteromonadales</taxon>
        <taxon>Pseudoalteromonadaceae</taxon>
        <taxon>Pseudoalteromonas</taxon>
    </lineage>
</organism>
<accession>A0ABT7ELY7</accession>
<sequence>MKKYFVTALAVTILSGCASVEMQSYVDPQFKTTQYSSFLVDAAIADLTLKTLIEDRVCKQINLNFSEVKCVKAIDTFSPTREYNQQTWQQAFAKTGAQARLQIELLSQESQASHTFTANSAPSYSPMGTPSTNYTSYTTVHLTDKFQITLFDKGDQNKAMTATGVVKAQKTFRDHNKTIASMLSERIAQELLYKGLVKQPTPVKL</sequence>
<name>A0ABT7ELY7_9GAMM</name>
<evidence type="ECO:0000256" key="1">
    <source>
        <dbReference type="SAM" id="SignalP"/>
    </source>
</evidence>
<dbReference type="EMBL" id="JASJUT010000005">
    <property type="protein sequence ID" value="MDK2596071.1"/>
    <property type="molecule type" value="Genomic_DNA"/>
</dbReference>
<proteinExistence type="predicted"/>
<keyword evidence="3" id="KW-1185">Reference proteome</keyword>